<dbReference type="SMART" id="SM00271">
    <property type="entry name" value="DnaJ"/>
    <property type="match status" value="1"/>
</dbReference>
<accession>A0AAW0DHK6</accession>
<dbReference type="InterPro" id="IPR008971">
    <property type="entry name" value="HSP40/DnaJ_pept-bd"/>
</dbReference>
<keyword evidence="1" id="KW-0143">Chaperone</keyword>
<dbReference type="GO" id="GO:0051087">
    <property type="term" value="F:protein-folding chaperone binding"/>
    <property type="evidence" value="ECO:0007669"/>
    <property type="project" value="TreeGrafter"/>
</dbReference>
<dbReference type="PRINTS" id="PR00625">
    <property type="entry name" value="JDOMAIN"/>
</dbReference>
<dbReference type="CDD" id="cd06257">
    <property type="entry name" value="DnaJ"/>
    <property type="match status" value="1"/>
</dbReference>
<evidence type="ECO:0000313" key="4">
    <source>
        <dbReference type="EMBL" id="KAK7050848.1"/>
    </source>
</evidence>
<dbReference type="SUPFAM" id="SSF49493">
    <property type="entry name" value="HSP40/DnaJ peptide-binding domain"/>
    <property type="match status" value="1"/>
</dbReference>
<dbReference type="InterPro" id="IPR051339">
    <property type="entry name" value="DnaJ_subfamily_B"/>
</dbReference>
<dbReference type="PROSITE" id="PS50076">
    <property type="entry name" value="DNAJ_2"/>
    <property type="match status" value="1"/>
</dbReference>
<comment type="caution">
    <text evidence="4">The sequence shown here is derived from an EMBL/GenBank/DDBJ whole genome shotgun (WGS) entry which is preliminary data.</text>
</comment>
<name>A0AAW0DHK6_9AGAR</name>
<dbReference type="SUPFAM" id="SSF46565">
    <property type="entry name" value="Chaperone J-domain"/>
    <property type="match status" value="1"/>
</dbReference>
<reference evidence="4 5" key="1">
    <citation type="submission" date="2024-01" db="EMBL/GenBank/DDBJ databases">
        <title>A draft genome for a cacao thread blight-causing isolate of Paramarasmius palmivorus.</title>
        <authorList>
            <person name="Baruah I.K."/>
            <person name="Bukari Y."/>
            <person name="Amoako-Attah I."/>
            <person name="Meinhardt L.W."/>
            <person name="Bailey B.A."/>
            <person name="Cohen S.P."/>
        </authorList>
    </citation>
    <scope>NUCLEOTIDE SEQUENCE [LARGE SCALE GENOMIC DNA]</scope>
    <source>
        <strain evidence="4 5">GH-12</strain>
    </source>
</reference>
<dbReference type="Proteomes" id="UP001383192">
    <property type="component" value="Unassembled WGS sequence"/>
</dbReference>
<dbReference type="AlphaFoldDB" id="A0AAW0DHK6"/>
<evidence type="ECO:0000259" key="3">
    <source>
        <dbReference type="PROSITE" id="PS50076"/>
    </source>
</evidence>
<dbReference type="GO" id="GO:0005829">
    <property type="term" value="C:cytosol"/>
    <property type="evidence" value="ECO:0007669"/>
    <property type="project" value="TreeGrafter"/>
</dbReference>
<dbReference type="GO" id="GO:0006457">
    <property type="term" value="P:protein folding"/>
    <property type="evidence" value="ECO:0007669"/>
    <property type="project" value="InterPro"/>
</dbReference>
<dbReference type="Pfam" id="PF00226">
    <property type="entry name" value="DnaJ"/>
    <property type="match status" value="1"/>
</dbReference>
<dbReference type="InterPro" id="IPR002939">
    <property type="entry name" value="DnaJ_C"/>
</dbReference>
<feature type="compositionally biased region" description="Low complexity" evidence="2">
    <location>
        <begin position="108"/>
        <end position="132"/>
    </location>
</feature>
<dbReference type="InterPro" id="IPR036869">
    <property type="entry name" value="J_dom_sf"/>
</dbReference>
<organism evidence="4 5">
    <name type="scientific">Paramarasmius palmivorus</name>
    <dbReference type="NCBI Taxonomy" id="297713"/>
    <lineage>
        <taxon>Eukaryota</taxon>
        <taxon>Fungi</taxon>
        <taxon>Dikarya</taxon>
        <taxon>Basidiomycota</taxon>
        <taxon>Agaricomycotina</taxon>
        <taxon>Agaricomycetes</taxon>
        <taxon>Agaricomycetidae</taxon>
        <taxon>Agaricales</taxon>
        <taxon>Marasmiineae</taxon>
        <taxon>Marasmiaceae</taxon>
        <taxon>Paramarasmius</taxon>
    </lineage>
</organism>
<dbReference type="EMBL" id="JAYKXP010000014">
    <property type="protein sequence ID" value="KAK7050848.1"/>
    <property type="molecule type" value="Genomic_DNA"/>
</dbReference>
<dbReference type="Gene3D" id="2.60.260.20">
    <property type="entry name" value="Urease metallochaperone UreE, N-terminal domain"/>
    <property type="match status" value="2"/>
</dbReference>
<evidence type="ECO:0000256" key="1">
    <source>
        <dbReference type="ARBA" id="ARBA00023186"/>
    </source>
</evidence>
<sequence>MSVMGPPTTTTTTTSIFKQQNQNWYKVLGVRHDASKEEIKAAYKRLSLAWHPDRHIDDKNMATTKYAEISNAYRAIMLERHIAAVKARQEAANAPPSGATESRPPIFSRPSWSTRRGSSTSTLPSTLNSSSRQSSFESVTTAPSTPRFLTRSLTKNTDTSSTFQFDRPLGFTPPAQSLDEALQDYFSLPSPISPVIPGSPKLFSSSMADIPEIVNGNNEHGSDASQTLIEQPSHAVSQSRNSLWYVWFLLEALTWFNGWFSSDVHIVYDAPKPQPPYSVKKPANFFGSRPEVSPRGIGTSREWKYSLIMSLEDLYHGKACRFRITRYLLSGEKTDVVLDVEIAPGTQPGTKISFKGVGHERPDHTFQDIAFVVQQANHDKFSRDGDDLAVNVTIPHFKAKSTGSLCFTGIDGVPLEVRVDCKEKAGSYMIVGAGMPKVVENEVVGRGNLTVQCVVSRDFFRSLSADAYAPGSWSVSPPPMSRWRRLRSMLWFRK</sequence>
<dbReference type="Pfam" id="PF01556">
    <property type="entry name" value="DnaJ_C"/>
    <property type="match status" value="1"/>
</dbReference>
<gene>
    <name evidence="4" type="ORF">VNI00_004959</name>
</gene>
<dbReference type="PANTHER" id="PTHR24078:SF562">
    <property type="entry name" value="DNAJ DOMAIN CONTAINING PROTEIN"/>
    <property type="match status" value="1"/>
</dbReference>
<dbReference type="GO" id="GO:0051082">
    <property type="term" value="F:unfolded protein binding"/>
    <property type="evidence" value="ECO:0007669"/>
    <property type="project" value="InterPro"/>
</dbReference>
<feature type="domain" description="J" evidence="3">
    <location>
        <begin position="23"/>
        <end position="93"/>
    </location>
</feature>
<protein>
    <recommendedName>
        <fullName evidence="3">J domain-containing protein</fullName>
    </recommendedName>
</protein>
<evidence type="ECO:0000256" key="2">
    <source>
        <dbReference type="SAM" id="MobiDB-lite"/>
    </source>
</evidence>
<proteinExistence type="predicted"/>
<keyword evidence="5" id="KW-1185">Reference proteome</keyword>
<feature type="compositionally biased region" description="Polar residues" evidence="2">
    <location>
        <begin position="133"/>
        <end position="144"/>
    </location>
</feature>
<feature type="region of interest" description="Disordered" evidence="2">
    <location>
        <begin position="89"/>
        <end position="153"/>
    </location>
</feature>
<dbReference type="Gene3D" id="1.10.287.110">
    <property type="entry name" value="DnaJ domain"/>
    <property type="match status" value="1"/>
</dbReference>
<evidence type="ECO:0000313" key="5">
    <source>
        <dbReference type="Proteomes" id="UP001383192"/>
    </source>
</evidence>
<dbReference type="PANTHER" id="PTHR24078">
    <property type="entry name" value="DNAJ HOMOLOG SUBFAMILY C MEMBER"/>
    <property type="match status" value="1"/>
</dbReference>
<dbReference type="InterPro" id="IPR001623">
    <property type="entry name" value="DnaJ_domain"/>
</dbReference>